<organism evidence="10 11">
    <name type="scientific">Auxenochlorella protothecoides</name>
    <name type="common">Green microalga</name>
    <name type="synonym">Chlorella protothecoides</name>
    <dbReference type="NCBI Taxonomy" id="3075"/>
    <lineage>
        <taxon>Eukaryota</taxon>
        <taxon>Viridiplantae</taxon>
        <taxon>Chlorophyta</taxon>
        <taxon>core chlorophytes</taxon>
        <taxon>Trebouxiophyceae</taxon>
        <taxon>Chlorellales</taxon>
        <taxon>Chlorellaceae</taxon>
        <taxon>Auxenochlorella</taxon>
    </lineage>
</organism>
<dbReference type="SMART" id="SM00212">
    <property type="entry name" value="UBCc"/>
    <property type="match status" value="1"/>
</dbReference>
<dbReference type="AlphaFoldDB" id="A0A3M7KXX1"/>
<gene>
    <name evidence="10" type="ORF">APUTEX25_002211</name>
</gene>
<feature type="region of interest" description="Disordered" evidence="8">
    <location>
        <begin position="130"/>
        <end position="176"/>
    </location>
</feature>
<dbReference type="InterPro" id="IPR000608">
    <property type="entry name" value="UBC"/>
</dbReference>
<dbReference type="EMBL" id="QOKY01000165">
    <property type="protein sequence ID" value="RMZ55353.1"/>
    <property type="molecule type" value="Genomic_DNA"/>
</dbReference>
<dbReference type="PROSITE" id="PS00183">
    <property type="entry name" value="UBC_1"/>
    <property type="match status" value="1"/>
</dbReference>
<dbReference type="GO" id="GO:0005524">
    <property type="term" value="F:ATP binding"/>
    <property type="evidence" value="ECO:0007669"/>
    <property type="project" value="UniProtKB-UniRule"/>
</dbReference>
<dbReference type="GO" id="GO:0061631">
    <property type="term" value="F:ubiquitin conjugating enzyme activity"/>
    <property type="evidence" value="ECO:0007669"/>
    <property type="project" value="UniProtKB-EC"/>
</dbReference>
<dbReference type="CDD" id="cd23804">
    <property type="entry name" value="UBCc_UBE2S"/>
    <property type="match status" value="1"/>
</dbReference>
<dbReference type="PROSITE" id="PS50127">
    <property type="entry name" value="UBC_2"/>
    <property type="match status" value="1"/>
</dbReference>
<evidence type="ECO:0000313" key="11">
    <source>
        <dbReference type="Proteomes" id="UP000279271"/>
    </source>
</evidence>
<dbReference type="InterPro" id="IPR050113">
    <property type="entry name" value="Ub_conjugating_enzyme"/>
</dbReference>
<feature type="non-terminal residue" evidence="10">
    <location>
        <position position="1"/>
    </location>
</feature>
<dbReference type="InterPro" id="IPR016135">
    <property type="entry name" value="UBQ-conjugating_enzyme/RWD"/>
</dbReference>
<evidence type="ECO:0000256" key="4">
    <source>
        <dbReference type="ARBA" id="ARBA00022786"/>
    </source>
</evidence>
<evidence type="ECO:0000256" key="2">
    <source>
        <dbReference type="ARBA" id="ARBA00022679"/>
    </source>
</evidence>
<accession>A0A3M7KXX1</accession>
<comment type="similarity">
    <text evidence="7">Belongs to the ubiquitin-conjugating enzyme family.</text>
</comment>
<feature type="active site" description="Glycyl thioester intermediate" evidence="6">
    <location>
        <position position="63"/>
    </location>
</feature>
<dbReference type="Pfam" id="PF00179">
    <property type="entry name" value="UQ_con"/>
    <property type="match status" value="1"/>
</dbReference>
<dbReference type="PANTHER" id="PTHR24067">
    <property type="entry name" value="UBIQUITIN-CONJUGATING ENZYME E2"/>
    <property type="match status" value="1"/>
</dbReference>
<protein>
    <recommendedName>
        <fullName evidence="1">E2 ubiquitin-conjugating enzyme</fullName>
        <ecNumber evidence="1">2.3.2.23</ecNumber>
    </recommendedName>
</protein>
<evidence type="ECO:0000256" key="7">
    <source>
        <dbReference type="RuleBase" id="RU362109"/>
    </source>
</evidence>
<evidence type="ECO:0000259" key="9">
    <source>
        <dbReference type="PROSITE" id="PS50127"/>
    </source>
</evidence>
<evidence type="ECO:0000313" key="10">
    <source>
        <dbReference type="EMBL" id="RMZ55353.1"/>
    </source>
</evidence>
<dbReference type="FunFam" id="3.10.110.10:FF:000031">
    <property type="entry name" value="Ubiquitin-conjugating enzyme E2 22"/>
    <property type="match status" value="1"/>
</dbReference>
<proteinExistence type="inferred from homology"/>
<feature type="compositionally biased region" description="Polar residues" evidence="8">
    <location>
        <begin position="130"/>
        <end position="140"/>
    </location>
</feature>
<keyword evidence="3 7" id="KW-0547">Nucleotide-binding</keyword>
<evidence type="ECO:0000256" key="5">
    <source>
        <dbReference type="ARBA" id="ARBA00022840"/>
    </source>
</evidence>
<dbReference type="InterPro" id="IPR023313">
    <property type="entry name" value="UBQ-conjugating_AS"/>
</dbReference>
<dbReference type="Proteomes" id="UP000279271">
    <property type="component" value="Unassembled WGS sequence"/>
</dbReference>
<keyword evidence="2" id="KW-0808">Transferase</keyword>
<dbReference type="Gene3D" id="3.10.110.10">
    <property type="entry name" value="Ubiquitin Conjugating Enzyme"/>
    <property type="match status" value="1"/>
</dbReference>
<name>A0A3M7KXX1_AUXPR</name>
<evidence type="ECO:0000256" key="1">
    <source>
        <dbReference type="ARBA" id="ARBA00012486"/>
    </source>
</evidence>
<dbReference type="EC" id="2.3.2.23" evidence="1"/>
<evidence type="ECO:0000256" key="8">
    <source>
        <dbReference type="SAM" id="MobiDB-lite"/>
    </source>
</evidence>
<feature type="domain" description="UBC core" evidence="9">
    <location>
        <begin position="1"/>
        <end position="125"/>
    </location>
</feature>
<keyword evidence="5 7" id="KW-0067">ATP-binding</keyword>
<evidence type="ECO:0000256" key="3">
    <source>
        <dbReference type="ARBA" id="ARBA00022741"/>
    </source>
</evidence>
<reference evidence="11" key="1">
    <citation type="journal article" date="2018" name="Algal Res.">
        <title>Characterization of plant carbon substrate utilization by Auxenochlorella protothecoides.</title>
        <authorList>
            <person name="Vogler B.W."/>
            <person name="Starkenburg S.R."/>
            <person name="Sudasinghe N."/>
            <person name="Schambach J.Y."/>
            <person name="Rollin J.A."/>
            <person name="Pattathil S."/>
            <person name="Barry A.N."/>
        </authorList>
    </citation>
    <scope>NUCLEOTIDE SEQUENCE [LARGE SCALE GENOMIC DNA]</scope>
    <source>
        <strain evidence="11">UTEX 25</strain>
    </source>
</reference>
<sequence length="176" mass="18956">VFLNEDDVSDIQAEYVGPAGTPFEGGTFRMKLVFPQDFPTAAPKGYFLTRIFHPNVSTSGDICVNTLKRDWTPDLGLRHILTVIRCLLVEPNPESALNEEAGRLLLEGFPEFARKAALITSVHATRQTPLTATGGANTVNAEGCGDDAGKPAPRSLSAAPGVRKAAPEKKRSLKRL</sequence>
<dbReference type="SUPFAM" id="SSF54495">
    <property type="entry name" value="UBC-like"/>
    <property type="match status" value="1"/>
</dbReference>
<evidence type="ECO:0000256" key="6">
    <source>
        <dbReference type="PROSITE-ProRule" id="PRU10133"/>
    </source>
</evidence>
<comment type="caution">
    <text evidence="10">The sequence shown here is derived from an EMBL/GenBank/DDBJ whole genome shotgun (WGS) entry which is preliminary data.</text>
</comment>
<keyword evidence="4 7" id="KW-0833">Ubl conjugation pathway</keyword>